<proteinExistence type="inferred from homology"/>
<dbReference type="AlphaFoldDB" id="A0A250JJC7"/>
<evidence type="ECO:0000259" key="9">
    <source>
        <dbReference type="Pfam" id="PF01432"/>
    </source>
</evidence>
<protein>
    <submittedName>
        <fullName evidence="10">Peptidase M3</fullName>
    </submittedName>
</protein>
<comment type="cofactor">
    <cofactor evidence="7">
        <name>Zn(2+)</name>
        <dbReference type="ChEBI" id="CHEBI:29105"/>
    </cofactor>
    <text evidence="7">Binds 1 zinc ion.</text>
</comment>
<keyword evidence="3 7" id="KW-0479">Metal-binding</keyword>
<dbReference type="Gene3D" id="1.10.1370.10">
    <property type="entry name" value="Neurolysin, domain 3"/>
    <property type="match status" value="1"/>
</dbReference>
<gene>
    <name evidence="10" type="ORF">CYFUS_009475</name>
</gene>
<evidence type="ECO:0000256" key="2">
    <source>
        <dbReference type="ARBA" id="ARBA00022670"/>
    </source>
</evidence>
<dbReference type="SUPFAM" id="SSF55486">
    <property type="entry name" value="Metalloproteases ('zincins'), catalytic domain"/>
    <property type="match status" value="1"/>
</dbReference>
<dbReference type="GO" id="GO:0006518">
    <property type="term" value="P:peptide metabolic process"/>
    <property type="evidence" value="ECO:0007669"/>
    <property type="project" value="TreeGrafter"/>
</dbReference>
<evidence type="ECO:0000256" key="5">
    <source>
        <dbReference type="ARBA" id="ARBA00022833"/>
    </source>
</evidence>
<dbReference type="InterPro" id="IPR024077">
    <property type="entry name" value="Neurolysin/TOP_dom2"/>
</dbReference>
<evidence type="ECO:0000256" key="4">
    <source>
        <dbReference type="ARBA" id="ARBA00022801"/>
    </source>
</evidence>
<dbReference type="Pfam" id="PF01432">
    <property type="entry name" value="Peptidase_M3"/>
    <property type="match status" value="1"/>
</dbReference>
<evidence type="ECO:0000256" key="6">
    <source>
        <dbReference type="ARBA" id="ARBA00023049"/>
    </source>
</evidence>
<keyword evidence="5 7" id="KW-0862">Zinc</keyword>
<dbReference type="GO" id="GO:0004222">
    <property type="term" value="F:metalloendopeptidase activity"/>
    <property type="evidence" value="ECO:0007669"/>
    <property type="project" value="InterPro"/>
</dbReference>
<dbReference type="PANTHER" id="PTHR11804">
    <property type="entry name" value="PROTEASE M3 THIMET OLIGOPEPTIDASE-RELATED"/>
    <property type="match status" value="1"/>
</dbReference>
<keyword evidence="6 7" id="KW-0482">Metalloprotease</keyword>
<dbReference type="RefSeq" id="WP_198316382.1">
    <property type="nucleotide sequence ID" value="NZ_CP022098.1"/>
</dbReference>
<keyword evidence="8" id="KW-0732">Signal</keyword>
<dbReference type="KEGG" id="cfus:CYFUS_009475"/>
<evidence type="ECO:0000256" key="7">
    <source>
        <dbReference type="RuleBase" id="RU003435"/>
    </source>
</evidence>
<name>A0A250JJC7_9BACT</name>
<evidence type="ECO:0000256" key="3">
    <source>
        <dbReference type="ARBA" id="ARBA00022723"/>
    </source>
</evidence>
<dbReference type="EMBL" id="CP022098">
    <property type="protein sequence ID" value="ATB43994.1"/>
    <property type="molecule type" value="Genomic_DNA"/>
</dbReference>
<dbReference type="GO" id="GO:0046872">
    <property type="term" value="F:metal ion binding"/>
    <property type="evidence" value="ECO:0007669"/>
    <property type="project" value="UniProtKB-UniRule"/>
</dbReference>
<dbReference type="InterPro" id="IPR024079">
    <property type="entry name" value="MetalloPept_cat_dom_sf"/>
</dbReference>
<dbReference type="Gene3D" id="3.40.390.10">
    <property type="entry name" value="Collagenase (Catalytic Domain)"/>
    <property type="match status" value="1"/>
</dbReference>
<organism evidence="10 11">
    <name type="scientific">Cystobacter fuscus</name>
    <dbReference type="NCBI Taxonomy" id="43"/>
    <lineage>
        <taxon>Bacteria</taxon>
        <taxon>Pseudomonadati</taxon>
        <taxon>Myxococcota</taxon>
        <taxon>Myxococcia</taxon>
        <taxon>Myxococcales</taxon>
        <taxon>Cystobacterineae</taxon>
        <taxon>Archangiaceae</taxon>
        <taxon>Cystobacter</taxon>
    </lineage>
</organism>
<evidence type="ECO:0000313" key="10">
    <source>
        <dbReference type="EMBL" id="ATB43994.1"/>
    </source>
</evidence>
<dbReference type="InterPro" id="IPR001567">
    <property type="entry name" value="Pept_M3A_M3B_dom"/>
</dbReference>
<comment type="similarity">
    <text evidence="1 7">Belongs to the peptidase M3 family.</text>
</comment>
<evidence type="ECO:0000256" key="8">
    <source>
        <dbReference type="SAM" id="SignalP"/>
    </source>
</evidence>
<feature type="signal peptide" evidence="8">
    <location>
        <begin position="1"/>
        <end position="26"/>
    </location>
</feature>
<reference evidence="10 11" key="1">
    <citation type="submission" date="2017-06" db="EMBL/GenBank/DDBJ databases">
        <title>Sequencing and comparative analysis of myxobacterial genomes.</title>
        <authorList>
            <person name="Rupp O."/>
            <person name="Goesmann A."/>
            <person name="Sogaard-Andersen L."/>
        </authorList>
    </citation>
    <scope>NUCLEOTIDE SEQUENCE [LARGE SCALE GENOMIC DNA]</scope>
    <source>
        <strain evidence="10 11">DSM 52655</strain>
    </source>
</reference>
<dbReference type="PANTHER" id="PTHR11804:SF84">
    <property type="entry name" value="SACCHAROLYSIN"/>
    <property type="match status" value="1"/>
</dbReference>
<dbReference type="CDD" id="cd06455">
    <property type="entry name" value="M3A_TOP"/>
    <property type="match status" value="1"/>
</dbReference>
<dbReference type="GO" id="GO:0006508">
    <property type="term" value="P:proteolysis"/>
    <property type="evidence" value="ECO:0007669"/>
    <property type="project" value="UniProtKB-KW"/>
</dbReference>
<accession>A0A250JJC7</accession>
<feature type="chain" id="PRO_5012535463" evidence="8">
    <location>
        <begin position="27"/>
        <end position="686"/>
    </location>
</feature>
<dbReference type="PROSITE" id="PS51257">
    <property type="entry name" value="PROKAR_LIPOPROTEIN"/>
    <property type="match status" value="1"/>
</dbReference>
<sequence length="686" mass="77291">MNPRPAVVLKFAACGLAAVLVSVGCAHSPSWKSASTPPTSALVAPPEGSRPLAGSLEDFTRACSTGLDRARERITHLKTLSPSREGPAVLEAYDEAMAALGGCTSLAGLAREVHPQAAFRDAARESEQRADALQVSIAQDRAVYDALSAVDLTQADAATRYWMERTLLDFRRAGVDRDDPTRERVKALNEAILKLGQTFNQNIAEDVRRVELEPGELAGLPEDFVRAHPPGANGRVVLTTNYPDYFPFMTYARDARAREKLWRVYHQRAFPQNEQVLAQLIARRHELATLLGYASWAAYVTETKMTRTPQAAADFLARVEGASKARAQEEAQRLLARKRRDEPAAPRVEPWDQDYYEDQLRTERFGFDSQALRPYLEYARVKKGVMDITSRMWGISFEPVKDAAVWHADVEAYDVTDHGERLGRIFLDMHPREDKYKHAAQFDVVTGQAGKRLPEGALVCNFPRPGELMTPDEVETFFHEFGHLLHHVFAGRQKWKGISGISTEWDFVETPSMLLQQWASQPAILQEFARHHQTGEPIPTALVEKLRAARESGKGLWTRRQLFLSAVSLEYYSLPPGFAPTQEFARLQEQYSPFRHEYREGTHFELAFGHLEGYSAAYYTYLWSLVIAKDLETEFQKQGYLDPATTMKYRRTVLEPGGSKPAAELVKDFLGRPYGFDAYRAYLDAS</sequence>
<feature type="domain" description="Peptidase M3A/M3B catalytic" evidence="9">
    <location>
        <begin position="248"/>
        <end position="674"/>
    </location>
</feature>
<keyword evidence="2 7" id="KW-0645">Protease</keyword>
<evidence type="ECO:0000256" key="1">
    <source>
        <dbReference type="ARBA" id="ARBA00006040"/>
    </source>
</evidence>
<dbReference type="Proteomes" id="UP000217257">
    <property type="component" value="Chromosome"/>
</dbReference>
<dbReference type="InterPro" id="IPR045090">
    <property type="entry name" value="Pept_M3A_M3B"/>
</dbReference>
<keyword evidence="4 7" id="KW-0378">Hydrolase</keyword>
<evidence type="ECO:0000313" key="11">
    <source>
        <dbReference type="Proteomes" id="UP000217257"/>
    </source>
</evidence>